<dbReference type="InterPro" id="IPR011990">
    <property type="entry name" value="TPR-like_helical_dom_sf"/>
</dbReference>
<name>A0A1F6M7G9_9BACT</name>
<proteinExistence type="predicted"/>
<protein>
    <recommendedName>
        <fullName evidence="5">Tetratricopeptide repeat protein</fullName>
    </recommendedName>
</protein>
<keyword evidence="1" id="KW-0472">Membrane</keyword>
<comment type="caution">
    <text evidence="3">The sequence shown here is derived from an EMBL/GenBank/DDBJ whole genome shotgun (WGS) entry which is preliminary data.</text>
</comment>
<dbReference type="Gene3D" id="1.25.40.10">
    <property type="entry name" value="Tetratricopeptide repeat domain"/>
    <property type="match status" value="1"/>
</dbReference>
<sequence length="252" mass="26504">MFRLLTVMVVIIALASGGAAFLPNSAVAQPPSKPSREQIARAETLVAKATASFKKKQYAEAAQQFLEAYEISQSPGTLFNAARANQEAGLLVDARELFLLYKKKSNDRAGLLDAEKAIAKIEDALGINAVKPPPVVVIEPAEQATPTVPASIGIESDATPTATTTHRGFSIDKLNNWRSYTALGAVAAGISIMIVGRTIGVGANERVIRTSDDANEYRASFATGSTLWWTGLGIALVGGGGFGGWSVVEASR</sequence>
<gene>
    <name evidence="3" type="ORF">A3C15_03235</name>
</gene>
<organism evidence="3 4">
    <name type="scientific">Candidatus Magasanikbacteria bacterium RIFCSPHIGHO2_02_FULL_50_9b</name>
    <dbReference type="NCBI Taxonomy" id="1798682"/>
    <lineage>
        <taxon>Bacteria</taxon>
        <taxon>Candidatus Magasanikiibacteriota</taxon>
    </lineage>
</organism>
<feature type="signal peptide" evidence="2">
    <location>
        <begin position="1"/>
        <end position="28"/>
    </location>
</feature>
<dbReference type="Proteomes" id="UP000176532">
    <property type="component" value="Unassembled WGS sequence"/>
</dbReference>
<accession>A0A1F6M7G9</accession>
<dbReference type="AlphaFoldDB" id="A0A1F6M7G9"/>
<reference evidence="3 4" key="1">
    <citation type="journal article" date="2016" name="Nat. Commun.">
        <title>Thousands of microbial genomes shed light on interconnected biogeochemical processes in an aquifer system.</title>
        <authorList>
            <person name="Anantharaman K."/>
            <person name="Brown C.T."/>
            <person name="Hug L.A."/>
            <person name="Sharon I."/>
            <person name="Castelle C.J."/>
            <person name="Probst A.J."/>
            <person name="Thomas B.C."/>
            <person name="Singh A."/>
            <person name="Wilkins M.J."/>
            <person name="Karaoz U."/>
            <person name="Brodie E.L."/>
            <person name="Williams K.H."/>
            <person name="Hubbard S.S."/>
            <person name="Banfield J.F."/>
        </authorList>
    </citation>
    <scope>NUCLEOTIDE SEQUENCE [LARGE SCALE GENOMIC DNA]</scope>
</reference>
<keyword evidence="1" id="KW-1133">Transmembrane helix</keyword>
<keyword evidence="1" id="KW-0812">Transmembrane</keyword>
<evidence type="ECO:0000313" key="3">
    <source>
        <dbReference type="EMBL" id="OGH67551.1"/>
    </source>
</evidence>
<feature type="chain" id="PRO_5009525557" description="Tetratricopeptide repeat protein" evidence="2">
    <location>
        <begin position="29"/>
        <end position="252"/>
    </location>
</feature>
<evidence type="ECO:0008006" key="5">
    <source>
        <dbReference type="Google" id="ProtNLM"/>
    </source>
</evidence>
<keyword evidence="2" id="KW-0732">Signal</keyword>
<evidence type="ECO:0000256" key="2">
    <source>
        <dbReference type="SAM" id="SignalP"/>
    </source>
</evidence>
<evidence type="ECO:0000313" key="4">
    <source>
        <dbReference type="Proteomes" id="UP000176532"/>
    </source>
</evidence>
<dbReference type="EMBL" id="MFQD01000042">
    <property type="protein sequence ID" value="OGH67551.1"/>
    <property type="molecule type" value="Genomic_DNA"/>
</dbReference>
<feature type="transmembrane region" description="Helical" evidence="1">
    <location>
        <begin position="227"/>
        <end position="248"/>
    </location>
</feature>
<evidence type="ECO:0000256" key="1">
    <source>
        <dbReference type="SAM" id="Phobius"/>
    </source>
</evidence>
<dbReference type="SUPFAM" id="SSF48452">
    <property type="entry name" value="TPR-like"/>
    <property type="match status" value="1"/>
</dbReference>